<accession>A0A1J5T8A8</accession>
<dbReference type="GO" id="GO:0017057">
    <property type="term" value="F:6-phosphogluconolactonase activity"/>
    <property type="evidence" value="ECO:0007669"/>
    <property type="project" value="UniProtKB-EC"/>
</dbReference>
<name>A0A1J5T8A8_9ZZZZ</name>
<comment type="similarity">
    <text evidence="1">Belongs to the glucosamine/galactosamine-6-phosphate isomerase family. 6-phosphogluconolactonase subfamily.</text>
</comment>
<dbReference type="GO" id="GO:0006098">
    <property type="term" value="P:pentose-phosphate shunt"/>
    <property type="evidence" value="ECO:0007669"/>
    <property type="project" value="InterPro"/>
</dbReference>
<dbReference type="InterPro" id="IPR005900">
    <property type="entry name" value="6-phosphogluconolactonase_DevB"/>
</dbReference>
<evidence type="ECO:0000259" key="2">
    <source>
        <dbReference type="Pfam" id="PF01182"/>
    </source>
</evidence>
<dbReference type="InterPro" id="IPR039104">
    <property type="entry name" value="6PGL"/>
</dbReference>
<dbReference type="InterPro" id="IPR006148">
    <property type="entry name" value="Glc/Gal-6P_isomerase"/>
</dbReference>
<comment type="caution">
    <text evidence="3">The sequence shown here is derived from an EMBL/GenBank/DDBJ whole genome shotgun (WGS) entry which is preliminary data.</text>
</comment>
<dbReference type="InterPro" id="IPR037171">
    <property type="entry name" value="NagB/RpiA_transferase-like"/>
</dbReference>
<dbReference type="AlphaFoldDB" id="A0A1J5T8A8"/>
<dbReference type="CDD" id="cd01400">
    <property type="entry name" value="6PGL"/>
    <property type="match status" value="1"/>
</dbReference>
<keyword evidence="3" id="KW-0378">Hydrolase</keyword>
<dbReference type="Gene3D" id="3.40.50.1360">
    <property type="match status" value="1"/>
</dbReference>
<dbReference type="GO" id="GO:0005975">
    <property type="term" value="P:carbohydrate metabolic process"/>
    <property type="evidence" value="ECO:0007669"/>
    <property type="project" value="InterPro"/>
</dbReference>
<organism evidence="3">
    <name type="scientific">mine drainage metagenome</name>
    <dbReference type="NCBI Taxonomy" id="410659"/>
    <lineage>
        <taxon>unclassified sequences</taxon>
        <taxon>metagenomes</taxon>
        <taxon>ecological metagenomes</taxon>
    </lineage>
</organism>
<reference evidence="3" key="1">
    <citation type="submission" date="2016-10" db="EMBL/GenBank/DDBJ databases">
        <title>Sequence of Gallionella enrichment culture.</title>
        <authorList>
            <person name="Poehlein A."/>
            <person name="Muehling M."/>
            <person name="Daniel R."/>
        </authorList>
    </citation>
    <scope>NUCLEOTIDE SEQUENCE</scope>
</reference>
<dbReference type="EC" id="3.1.1.31" evidence="3"/>
<dbReference type="PANTHER" id="PTHR11054:SF0">
    <property type="entry name" value="6-PHOSPHOGLUCONOLACTONASE"/>
    <property type="match status" value="1"/>
</dbReference>
<evidence type="ECO:0000256" key="1">
    <source>
        <dbReference type="ARBA" id="ARBA00010662"/>
    </source>
</evidence>
<evidence type="ECO:0000313" key="3">
    <source>
        <dbReference type="EMBL" id="OIR17127.1"/>
    </source>
</evidence>
<protein>
    <submittedName>
        <fullName evidence="3">6-phosphogluconolactonase</fullName>
        <ecNumber evidence="3">3.1.1.31</ecNumber>
    </submittedName>
</protein>
<feature type="domain" description="Glucosamine/galactosamine-6-phosphate isomerase" evidence="2">
    <location>
        <begin position="23"/>
        <end position="224"/>
    </location>
</feature>
<dbReference type="NCBIfam" id="TIGR01198">
    <property type="entry name" value="pgl"/>
    <property type="match status" value="1"/>
</dbReference>
<dbReference type="EMBL" id="MLJW01000005">
    <property type="protein sequence ID" value="OIR17127.1"/>
    <property type="molecule type" value="Genomic_DNA"/>
</dbReference>
<dbReference type="PANTHER" id="PTHR11054">
    <property type="entry name" value="6-PHOSPHOGLUCONOLACTONASE"/>
    <property type="match status" value="1"/>
</dbReference>
<gene>
    <name evidence="3" type="primary">pgl_1</name>
    <name evidence="3" type="ORF">GALL_21480</name>
</gene>
<proteinExistence type="inferred from homology"/>
<dbReference type="SUPFAM" id="SSF100950">
    <property type="entry name" value="NagB/RpiA/CoA transferase-like"/>
    <property type="match status" value="1"/>
</dbReference>
<sequence>MMNSFAQSFRGVSDVKAMIVHRNADELAEAVAHRIAVLAADAIAMRGVFRVVLAGGQTPLGYYRRLLDMPIDWSKVQVYFSDERCRPLGDAQRNDSMVQRALLDHIDIPFRNVHAIHAELGARMAATDYTARLGRAMPFDLVLLGMGEDGHTASLFPGNPASQQIDVVVPVYGASKPPAERVSLGINTLNAARNKLFAVTGTGKSEALWRIARGENLPAAMVKMAEWHVELAALTDAQIERSA</sequence>
<dbReference type="Pfam" id="PF01182">
    <property type="entry name" value="Glucosamine_iso"/>
    <property type="match status" value="1"/>
</dbReference>